<reference evidence="2 3" key="1">
    <citation type="submission" date="2018-10" db="EMBL/GenBank/DDBJ databases">
        <title>Fifty Aureobasidium pullulans genomes reveal a recombining polyextremotolerant generalist.</title>
        <authorList>
            <person name="Gostincar C."/>
            <person name="Turk M."/>
            <person name="Zajc J."/>
            <person name="Gunde-Cimerman N."/>
        </authorList>
    </citation>
    <scope>NUCLEOTIDE SEQUENCE [LARGE SCALE GENOMIC DNA]</scope>
    <source>
        <strain evidence="2 3">EXF-10081</strain>
    </source>
</reference>
<protein>
    <submittedName>
        <fullName evidence="2">Uncharacterized protein</fullName>
    </submittedName>
</protein>
<sequence>MKLLSLWLLAWHSMLVKNIQNRLLSASLEAMPDPESNKSHAARTDSVSQSDLVRTVLARANKARLADAGLDADIPTIAGVPGINEIINTADTPRQDDLLLQQPVKSNPPIQDYEIPTPQQESESLQTFAGIAAALPPAFQPRVGEIPQMPLEDAWAFGLHTVQHNLQVNSPWPYQMPIVLVPVNLTQRLTHLTQRLREVIAEIPTQDQQRFIALSRTDQKAQLEKLIRLRHGRLEKWQILQAQPRPRPREAFHPRYRLALDRLSPELQDTVMHVVPKTQQFLLHFNGE</sequence>
<evidence type="ECO:0000256" key="1">
    <source>
        <dbReference type="SAM" id="SignalP"/>
    </source>
</evidence>
<dbReference type="AlphaFoldDB" id="A0AB74JSX1"/>
<dbReference type="Proteomes" id="UP000310374">
    <property type="component" value="Unassembled WGS sequence"/>
</dbReference>
<proteinExistence type="predicted"/>
<feature type="chain" id="PRO_5044500864" evidence="1">
    <location>
        <begin position="19"/>
        <end position="288"/>
    </location>
</feature>
<organism evidence="2 3">
    <name type="scientific">Aureobasidium pullulans</name>
    <name type="common">Black yeast</name>
    <name type="synonym">Pullularia pullulans</name>
    <dbReference type="NCBI Taxonomy" id="5580"/>
    <lineage>
        <taxon>Eukaryota</taxon>
        <taxon>Fungi</taxon>
        <taxon>Dikarya</taxon>
        <taxon>Ascomycota</taxon>
        <taxon>Pezizomycotina</taxon>
        <taxon>Dothideomycetes</taxon>
        <taxon>Dothideomycetidae</taxon>
        <taxon>Dothideales</taxon>
        <taxon>Saccotheciaceae</taxon>
        <taxon>Aureobasidium</taxon>
    </lineage>
</organism>
<evidence type="ECO:0000313" key="2">
    <source>
        <dbReference type="EMBL" id="THX27528.1"/>
    </source>
</evidence>
<name>A0AB74JSX1_AURPU</name>
<comment type="caution">
    <text evidence="2">The sequence shown here is derived from an EMBL/GenBank/DDBJ whole genome shotgun (WGS) entry which is preliminary data.</text>
</comment>
<feature type="signal peptide" evidence="1">
    <location>
        <begin position="1"/>
        <end position="18"/>
    </location>
</feature>
<gene>
    <name evidence="2" type="ORF">D6D12_05450</name>
</gene>
<evidence type="ECO:0000313" key="3">
    <source>
        <dbReference type="Proteomes" id="UP000310374"/>
    </source>
</evidence>
<dbReference type="EMBL" id="QZAT01000063">
    <property type="protein sequence ID" value="THX27528.1"/>
    <property type="molecule type" value="Genomic_DNA"/>
</dbReference>
<keyword evidence="1" id="KW-0732">Signal</keyword>
<accession>A0AB74JSX1</accession>